<dbReference type="SUPFAM" id="SSF51445">
    <property type="entry name" value="(Trans)glycosidases"/>
    <property type="match status" value="1"/>
</dbReference>
<gene>
    <name evidence="4" type="ORF">I5803_00435</name>
</gene>
<feature type="domain" description="Glycoside hydrolase family 5" evidence="3">
    <location>
        <begin position="89"/>
        <end position="410"/>
    </location>
</feature>
<evidence type="ECO:0000256" key="2">
    <source>
        <dbReference type="ARBA" id="ARBA00023295"/>
    </source>
</evidence>
<evidence type="ECO:0000259" key="3">
    <source>
        <dbReference type="Pfam" id="PF00150"/>
    </source>
</evidence>
<dbReference type="AlphaFoldDB" id="A0A931ME13"/>
<name>A0A931ME13_9BURK</name>
<dbReference type="PANTHER" id="PTHR34142">
    <property type="entry name" value="ENDO-BETA-1,4-GLUCANASE A"/>
    <property type="match status" value="1"/>
</dbReference>
<evidence type="ECO:0000313" key="4">
    <source>
        <dbReference type="EMBL" id="MBG9386476.1"/>
    </source>
</evidence>
<dbReference type="Gene3D" id="3.20.20.80">
    <property type="entry name" value="Glycosidases"/>
    <property type="match status" value="1"/>
</dbReference>
<dbReference type="GO" id="GO:0009251">
    <property type="term" value="P:glucan catabolic process"/>
    <property type="evidence" value="ECO:0007669"/>
    <property type="project" value="TreeGrafter"/>
</dbReference>
<dbReference type="InterPro" id="IPR001547">
    <property type="entry name" value="Glyco_hydro_5"/>
</dbReference>
<evidence type="ECO:0000313" key="5">
    <source>
        <dbReference type="Proteomes" id="UP000651050"/>
    </source>
</evidence>
<dbReference type="PROSITE" id="PS51257">
    <property type="entry name" value="PROKAR_LIPOPROTEIN"/>
    <property type="match status" value="1"/>
</dbReference>
<dbReference type="PANTHER" id="PTHR34142:SF1">
    <property type="entry name" value="GLYCOSIDE HYDROLASE FAMILY 5 DOMAIN-CONTAINING PROTEIN"/>
    <property type="match status" value="1"/>
</dbReference>
<sequence length="822" mass="86198">MQRRDFNKTALAAATVAVTATGCGGGADSAVVADSGAGSTALAAAKPLAAPLRAPASPAIGVNLSGMEWAETGMRFGGGTAPNIHYTVPRKQDVAYLASQGITKTRLVIKWEMLQPMLFDTVANAASKAAIGQPGGFDLGYGLQILDILDAHAAAGIKCIIDLHNYCRYRDFVYQPDGSVIGLVKPSDPTVRAYTTDNAQVRTRIFATAPGATLTAAHLSNFWTGVAGYVKNHPGFGGYGLMNEPYFMPRPGELVEAYQGFGEDLTIWPTVAQQAINAIRAVDPTNPIYLGGNDYSAMFTIADNNPGWPLSGANIVYEVHGYLDAYSNGQSFDWDAEVAKGYTAGVANAPITLNTGLERLRIAVNWSIAKGVKLAVTETGMPIDDARWQESYQRMVDYAHANNVEVFNWLGGSHWLLHSNGINHVPSWYQNKTLEPQAAGPLKKSAGISQAVLFDGGPGYAAAGGSVTITVFARGNLATPVTLNVASSNGGSFSKTTLTIPAGANGSDSYTFTPAPNSVTTLSYSAVSGGLNTPPSRKVYALTDPVAYASTSLADAGMALIAKYSAAKWDMGDGYTDYLSGVPAGTGQPLRAVSDSGYASSASNAMEMINWTNTDRPGSGGVQHPPVLRDVSGLKISDHTQPDTYGLWCRKQTPVAGSNPNPRNRVPYDLQDAHFVIAAVGVPTPSCSGTMFQASYAQGSQAAEINFDASRPQAKWTNAAGQAVTITSPTALAPNTPNVVTMTSASGAQALRLNKNVVGTSATPLPTASFDQMLLGWGFSNFYPQTGFGGYIKAVVTGRGAPTAAELLVMERYVGSLAGMSL</sequence>
<proteinExistence type="predicted"/>
<keyword evidence="1" id="KW-0378">Hydrolase</keyword>
<dbReference type="InterPro" id="IPR017853">
    <property type="entry name" value="GH"/>
</dbReference>
<dbReference type="EMBL" id="JADWYS010000001">
    <property type="protein sequence ID" value="MBG9386476.1"/>
    <property type="molecule type" value="Genomic_DNA"/>
</dbReference>
<organism evidence="4 5">
    <name type="scientific">Caenimonas aquaedulcis</name>
    <dbReference type="NCBI Taxonomy" id="2793270"/>
    <lineage>
        <taxon>Bacteria</taxon>
        <taxon>Pseudomonadati</taxon>
        <taxon>Pseudomonadota</taxon>
        <taxon>Betaproteobacteria</taxon>
        <taxon>Burkholderiales</taxon>
        <taxon>Comamonadaceae</taxon>
        <taxon>Caenimonas</taxon>
    </lineage>
</organism>
<dbReference type="Pfam" id="PF00150">
    <property type="entry name" value="Cellulase"/>
    <property type="match status" value="1"/>
</dbReference>
<accession>A0A931ME13</accession>
<keyword evidence="5" id="KW-1185">Reference proteome</keyword>
<dbReference type="GO" id="GO:0004553">
    <property type="term" value="F:hydrolase activity, hydrolyzing O-glycosyl compounds"/>
    <property type="evidence" value="ECO:0007669"/>
    <property type="project" value="InterPro"/>
</dbReference>
<dbReference type="Proteomes" id="UP000651050">
    <property type="component" value="Unassembled WGS sequence"/>
</dbReference>
<reference evidence="4" key="1">
    <citation type="submission" date="2020-11" db="EMBL/GenBank/DDBJ databases">
        <title>Bacterial whole genome sequence for Caenimonas sp. DR4.4.</title>
        <authorList>
            <person name="Le V."/>
            <person name="Ko S.-R."/>
            <person name="Ahn C.-Y."/>
            <person name="Oh H.-M."/>
        </authorList>
    </citation>
    <scope>NUCLEOTIDE SEQUENCE</scope>
    <source>
        <strain evidence="4">DR4.4</strain>
    </source>
</reference>
<protein>
    <submittedName>
        <fullName evidence="4">Cellulase family glycosylhydrolase</fullName>
    </submittedName>
</protein>
<dbReference type="RefSeq" id="WP_196984461.1">
    <property type="nucleotide sequence ID" value="NZ_JADWYS010000001.1"/>
</dbReference>
<keyword evidence="2" id="KW-0326">Glycosidase</keyword>
<evidence type="ECO:0000256" key="1">
    <source>
        <dbReference type="ARBA" id="ARBA00022801"/>
    </source>
</evidence>
<comment type="caution">
    <text evidence="4">The sequence shown here is derived from an EMBL/GenBank/DDBJ whole genome shotgun (WGS) entry which is preliminary data.</text>
</comment>